<gene>
    <name evidence="1" type="ORF">FYL31_03165</name>
</gene>
<dbReference type="AlphaFoldDB" id="A0A5S4VQ23"/>
<accession>A0A5S4VQ23</accession>
<reference evidence="1 2" key="2">
    <citation type="submission" date="2019-09" db="EMBL/GenBank/DDBJ databases">
        <title>Strain-level analysis of Eubacterium rectale using genomes from metagenomes.</title>
        <authorList>
            <person name="Karcher N."/>
            <person name="Segata N."/>
        </authorList>
    </citation>
    <scope>NUCLEOTIDE SEQUENCE [LARGE SCALE GENOMIC DNA]</scope>
    <source>
        <strain evidence="1 2">T3WBe13</strain>
    </source>
</reference>
<sequence>MTDEEKEKYRGGLIATCKTYCHIDYDDDIEILELMLDTTLDEMTELIPNFDRNNLTSRQKLLAFMSVKELYDNRDKYRSDTKTLSAAVSSMLLKEIYGGTAE</sequence>
<evidence type="ECO:0000313" key="1">
    <source>
        <dbReference type="EMBL" id="TYL61291.1"/>
    </source>
</evidence>
<evidence type="ECO:0000313" key="2">
    <source>
        <dbReference type="Proteomes" id="UP000324327"/>
    </source>
</evidence>
<protein>
    <submittedName>
        <fullName evidence="1">Phage gp6-like head-tail connector protein</fullName>
    </submittedName>
</protein>
<dbReference type="EMBL" id="VSTF01000002">
    <property type="protein sequence ID" value="TYL61291.1"/>
    <property type="molecule type" value="Genomic_DNA"/>
</dbReference>
<dbReference type="NCBIfam" id="TIGR01560">
    <property type="entry name" value="put_DNA_pack"/>
    <property type="match status" value="1"/>
</dbReference>
<comment type="caution">
    <text evidence="1">The sequence shown here is derived from an EMBL/GenBank/DDBJ whole genome shotgun (WGS) entry which is preliminary data.</text>
</comment>
<dbReference type="Proteomes" id="UP000324327">
    <property type="component" value="Unassembled WGS sequence"/>
</dbReference>
<proteinExistence type="predicted"/>
<reference evidence="1 2" key="1">
    <citation type="submission" date="2019-08" db="EMBL/GenBank/DDBJ databases">
        <authorList>
            <person name="Duncan S."/>
            <person name="Walker A."/>
        </authorList>
    </citation>
    <scope>NUCLEOTIDE SEQUENCE [LARGE SCALE GENOMIC DNA]</scope>
    <source>
        <strain evidence="1 2">T3WBe13</strain>
    </source>
</reference>
<dbReference type="RefSeq" id="WP_148871907.1">
    <property type="nucleotide sequence ID" value="NZ_CP100127.1"/>
</dbReference>
<name>A0A5S4VQ23_9FIRM</name>
<organism evidence="1 2">
    <name type="scientific">Agathobacter rectalis</name>
    <dbReference type="NCBI Taxonomy" id="39491"/>
    <lineage>
        <taxon>Bacteria</taxon>
        <taxon>Bacillati</taxon>
        <taxon>Bacillota</taxon>
        <taxon>Clostridia</taxon>
        <taxon>Lachnospirales</taxon>
        <taxon>Lachnospiraceae</taxon>
        <taxon>Agathobacter</taxon>
    </lineage>
</organism>
<dbReference type="InterPro" id="IPR006450">
    <property type="entry name" value="Phage_HK97_gp6-like"/>
</dbReference>